<dbReference type="SMART" id="SM00028">
    <property type="entry name" value="TPR"/>
    <property type="match status" value="4"/>
</dbReference>
<proteinExistence type="inferred from homology"/>
<evidence type="ECO:0000256" key="2">
    <source>
        <dbReference type="ARBA" id="ARBA00005386"/>
    </source>
</evidence>
<evidence type="ECO:0000259" key="9">
    <source>
        <dbReference type="Pfam" id="PF13844"/>
    </source>
</evidence>
<name>A0ABS5DXM6_9BURK</name>
<dbReference type="EC" id="2.4.1.255" evidence="3"/>
<organism evidence="10 11">
    <name type="scientific">Ideonella paludis</name>
    <dbReference type="NCBI Taxonomy" id="1233411"/>
    <lineage>
        <taxon>Bacteria</taxon>
        <taxon>Pseudomonadati</taxon>
        <taxon>Pseudomonadota</taxon>
        <taxon>Betaproteobacteria</taxon>
        <taxon>Burkholderiales</taxon>
        <taxon>Sphaerotilaceae</taxon>
        <taxon>Ideonella</taxon>
    </lineage>
</organism>
<feature type="repeat" description="TPR" evidence="8">
    <location>
        <begin position="8"/>
        <end position="41"/>
    </location>
</feature>
<feature type="domain" description="O-GlcNAc transferase C-terminal" evidence="9">
    <location>
        <begin position="263"/>
        <end position="418"/>
    </location>
</feature>
<evidence type="ECO:0000313" key="10">
    <source>
        <dbReference type="EMBL" id="MBQ0935908.1"/>
    </source>
</evidence>
<dbReference type="RefSeq" id="WP_210809226.1">
    <property type="nucleotide sequence ID" value="NZ_JAGQDG010000004.1"/>
</dbReference>
<dbReference type="PANTHER" id="PTHR44366">
    <property type="entry name" value="UDP-N-ACETYLGLUCOSAMINE--PEPTIDE N-ACETYLGLUCOSAMINYLTRANSFERASE 110 KDA SUBUNIT"/>
    <property type="match status" value="1"/>
</dbReference>
<dbReference type="Pfam" id="PF13432">
    <property type="entry name" value="TPR_16"/>
    <property type="match status" value="2"/>
</dbReference>
<gene>
    <name evidence="10" type="ORF">KAK11_11275</name>
</gene>
<dbReference type="InterPro" id="IPR029489">
    <property type="entry name" value="OGT/SEC/SPY_C"/>
</dbReference>
<comment type="caution">
    <text evidence="10">The sequence shown here is derived from an EMBL/GenBank/DDBJ whole genome shotgun (WGS) entry which is preliminary data.</text>
</comment>
<comment type="similarity">
    <text evidence="2">Belongs to the glycosyltransferase 41 family. O-GlcNAc transferase subfamily.</text>
</comment>
<evidence type="ECO:0000256" key="7">
    <source>
        <dbReference type="ARBA" id="ARBA00022803"/>
    </source>
</evidence>
<reference evidence="10 11" key="1">
    <citation type="submission" date="2021-04" db="EMBL/GenBank/DDBJ databases">
        <title>The genome sequence of type strain Ideonella paludis KCTC 32238.</title>
        <authorList>
            <person name="Liu Y."/>
        </authorList>
    </citation>
    <scope>NUCLEOTIDE SEQUENCE [LARGE SCALE GENOMIC DNA]</scope>
    <source>
        <strain evidence="10 11">KCTC 32238</strain>
    </source>
</reference>
<dbReference type="InterPro" id="IPR011990">
    <property type="entry name" value="TPR-like_helical_dom_sf"/>
</dbReference>
<sequence>MKNTRQRAEAHRQAGLKAMQARAWAQARSEFERATQLAPQDGLMWMNLARAYLQTGDLPAATEAAQRALQVTPKDPLACRLVAECLSRTNRFDEAAVVFDHFPADAPRDHDWHNAHGNALFQSRRLQDAVGAFFQALALKIDAPLAHYRLGLCFKDLDMVAEATECFRTVVTLDKGSTRALALSLLVHEGRQSCDWSRVEEDTAALLAALDDTDTSVGQLLSPFALLAVDASPAQQKRIGQLRTQGLAGAAQPMPAPGPRRPGPIRIGYLSSDFHQHATAVLMTELLERRDRQNFEVWLYSHSVDDGHAITARVRAACDHFVDVNHAQGGEIAQRMRDDDIDIAIDLKGHTRGSRFELLAYRPARVQVAYLGYPATTGANFIDYIIGDPVVTPLAHAENYTEHIAQLPDSYQPNDRQRALPPAPSRASLGLPDDKVVLCCFNQTYKLSPHMLDLWAKILHQAPNTVLWMLAWNPQARARLDAELAQRGISQARVFWAPKQNLAEHIARLRAADLFLDTWPCNAHTTASEALWAGVPVLTLPGATYASRVAASLVTACGQAELACESEADYVHTAAALAQDIPRLRALQQHLDTQRLHLPLFDTNRYVRHYEALLSRMFERQQAGLAPGALKAELLVRA</sequence>
<dbReference type="Gene3D" id="1.25.40.10">
    <property type="entry name" value="Tetratricopeptide repeat domain"/>
    <property type="match status" value="2"/>
</dbReference>
<dbReference type="Gene3D" id="3.40.50.11380">
    <property type="match status" value="1"/>
</dbReference>
<evidence type="ECO:0000256" key="4">
    <source>
        <dbReference type="ARBA" id="ARBA00022676"/>
    </source>
</evidence>
<keyword evidence="7 8" id="KW-0802">TPR repeat</keyword>
<keyword evidence="6" id="KW-0677">Repeat</keyword>
<protein>
    <recommendedName>
        <fullName evidence="3">protein O-GlcNAc transferase</fullName>
        <ecNumber evidence="3">2.4.1.255</ecNumber>
    </recommendedName>
</protein>
<accession>A0ABS5DXM6</accession>
<dbReference type="Proteomes" id="UP000672097">
    <property type="component" value="Unassembled WGS sequence"/>
</dbReference>
<evidence type="ECO:0000256" key="8">
    <source>
        <dbReference type="PROSITE-ProRule" id="PRU00339"/>
    </source>
</evidence>
<dbReference type="Pfam" id="PF13844">
    <property type="entry name" value="Glyco_transf_41"/>
    <property type="match status" value="2"/>
</dbReference>
<evidence type="ECO:0000256" key="5">
    <source>
        <dbReference type="ARBA" id="ARBA00022679"/>
    </source>
</evidence>
<keyword evidence="4" id="KW-0328">Glycosyltransferase</keyword>
<dbReference type="Gene3D" id="3.40.50.2000">
    <property type="entry name" value="Glycogen Phosphorylase B"/>
    <property type="match status" value="1"/>
</dbReference>
<dbReference type="PROSITE" id="PS50005">
    <property type="entry name" value="TPR"/>
    <property type="match status" value="2"/>
</dbReference>
<dbReference type="EMBL" id="JAGQDG010000004">
    <property type="protein sequence ID" value="MBQ0935908.1"/>
    <property type="molecule type" value="Genomic_DNA"/>
</dbReference>
<feature type="domain" description="O-GlcNAc transferase C-terminal" evidence="9">
    <location>
        <begin position="425"/>
        <end position="608"/>
    </location>
</feature>
<dbReference type="SUPFAM" id="SSF53756">
    <property type="entry name" value="UDP-Glycosyltransferase/glycogen phosphorylase"/>
    <property type="match status" value="1"/>
</dbReference>
<dbReference type="InterPro" id="IPR037919">
    <property type="entry name" value="OGT"/>
</dbReference>
<keyword evidence="11" id="KW-1185">Reference proteome</keyword>
<evidence type="ECO:0000313" key="11">
    <source>
        <dbReference type="Proteomes" id="UP000672097"/>
    </source>
</evidence>
<dbReference type="InterPro" id="IPR019734">
    <property type="entry name" value="TPR_rpt"/>
</dbReference>
<comment type="pathway">
    <text evidence="1">Protein modification; protein glycosylation.</text>
</comment>
<dbReference type="PANTHER" id="PTHR44366:SF1">
    <property type="entry name" value="UDP-N-ACETYLGLUCOSAMINE--PEPTIDE N-ACETYLGLUCOSAMINYLTRANSFERASE 110 KDA SUBUNIT"/>
    <property type="match status" value="1"/>
</dbReference>
<evidence type="ECO:0000256" key="1">
    <source>
        <dbReference type="ARBA" id="ARBA00004922"/>
    </source>
</evidence>
<keyword evidence="5" id="KW-0808">Transferase</keyword>
<evidence type="ECO:0000256" key="6">
    <source>
        <dbReference type="ARBA" id="ARBA00022737"/>
    </source>
</evidence>
<feature type="repeat" description="TPR" evidence="8">
    <location>
        <begin position="42"/>
        <end position="75"/>
    </location>
</feature>
<dbReference type="Pfam" id="PF13181">
    <property type="entry name" value="TPR_8"/>
    <property type="match status" value="1"/>
</dbReference>
<evidence type="ECO:0000256" key="3">
    <source>
        <dbReference type="ARBA" id="ARBA00011970"/>
    </source>
</evidence>
<dbReference type="SUPFAM" id="SSF48452">
    <property type="entry name" value="TPR-like"/>
    <property type="match status" value="1"/>
</dbReference>